<name>A0A0F8Z723_9ZZZZ</name>
<dbReference type="AlphaFoldDB" id="A0A0F8Z723"/>
<dbReference type="EMBL" id="LAZR01062107">
    <property type="protein sequence ID" value="KKK62204.1"/>
    <property type="molecule type" value="Genomic_DNA"/>
</dbReference>
<protein>
    <submittedName>
        <fullName evidence="1">Uncharacterized protein</fullName>
    </submittedName>
</protein>
<reference evidence="1" key="1">
    <citation type="journal article" date="2015" name="Nature">
        <title>Complex archaea that bridge the gap between prokaryotes and eukaryotes.</title>
        <authorList>
            <person name="Spang A."/>
            <person name="Saw J.H."/>
            <person name="Jorgensen S.L."/>
            <person name="Zaremba-Niedzwiedzka K."/>
            <person name="Martijn J."/>
            <person name="Lind A.E."/>
            <person name="van Eijk R."/>
            <person name="Schleper C."/>
            <person name="Guy L."/>
            <person name="Ettema T.J."/>
        </authorList>
    </citation>
    <scope>NUCLEOTIDE SEQUENCE</scope>
</reference>
<comment type="caution">
    <text evidence="1">The sequence shown here is derived from an EMBL/GenBank/DDBJ whole genome shotgun (WGS) entry which is preliminary data.</text>
</comment>
<organism evidence="1">
    <name type="scientific">marine sediment metagenome</name>
    <dbReference type="NCBI Taxonomy" id="412755"/>
    <lineage>
        <taxon>unclassified sequences</taxon>
        <taxon>metagenomes</taxon>
        <taxon>ecological metagenomes</taxon>
    </lineage>
</organism>
<accession>A0A0F8Z723</accession>
<feature type="non-terminal residue" evidence="1">
    <location>
        <position position="1"/>
    </location>
</feature>
<evidence type="ECO:0000313" key="1">
    <source>
        <dbReference type="EMBL" id="KKK62204.1"/>
    </source>
</evidence>
<sequence length="249" mass="28477">SWTAGNNRPMEETFTHKQSAVELRTKIEAMAVRLSGDLGKKAVKKSNLRLSQSEVPKLIIERFPWSLRPGNRSLVNAAVKNFEDEYKRARTYLDSQTIRQMVRRQLDLMRAFLLRRNGSVYFIPGDEEERAIALCDLLGWISPGSGFHILPLIDTDKQREMIQAAFEDEVHESAQAMLHTLSEALHNEEAVPSAAWIEFMNKKEELQAMAVEYSDLIDREFIKAGTELSLLDDTMTELLKRGLVKANRQ</sequence>
<proteinExistence type="predicted"/>
<dbReference type="Pfam" id="PF20529">
    <property type="entry name" value="DUF6744"/>
    <property type="match status" value="1"/>
</dbReference>
<dbReference type="InterPro" id="IPR046632">
    <property type="entry name" value="DUF6744"/>
</dbReference>
<gene>
    <name evidence="1" type="ORF">LCGC14_3006680</name>
</gene>